<evidence type="ECO:0000313" key="2">
    <source>
        <dbReference type="Proteomes" id="UP000198329"/>
    </source>
</evidence>
<dbReference type="EMBL" id="CP011037">
    <property type="protein sequence ID" value="ASM55967.1"/>
    <property type="molecule type" value="Genomic_DNA"/>
</dbReference>
<organism evidence="1 2">
    <name type="scientific">Pseudoalteromonas nigrifaciens</name>
    <dbReference type="NCBI Taxonomy" id="28109"/>
    <lineage>
        <taxon>Bacteria</taxon>
        <taxon>Pseudomonadati</taxon>
        <taxon>Pseudomonadota</taxon>
        <taxon>Gammaproteobacteria</taxon>
        <taxon>Alteromonadales</taxon>
        <taxon>Pseudoalteromonadaceae</taxon>
        <taxon>Pseudoalteromonas</taxon>
    </lineage>
</organism>
<sequence length="60" mass="7035">MEFHAFYLFFSTNNTQDTFNNLVAKSGKRLDPGSREALYEEFKAQKAMKDLEKELDNLNK</sequence>
<proteinExistence type="predicted"/>
<gene>
    <name evidence="1" type="ORF">PNIG_b0365</name>
</gene>
<keyword evidence="2" id="KW-1185">Reference proteome</keyword>
<protein>
    <recommendedName>
        <fullName evidence="3">Orphan protein</fullName>
    </recommendedName>
</protein>
<reference evidence="1 2" key="1">
    <citation type="submission" date="2015-03" db="EMBL/GenBank/DDBJ databases">
        <authorList>
            <person name="Xie B.-B."/>
            <person name="Rong J.-C."/>
            <person name="Qin Q.-L."/>
            <person name="Zhang Y.-Z."/>
        </authorList>
    </citation>
    <scope>NUCLEOTIDE SEQUENCE [LARGE SCALE GENOMIC DNA]</scope>
    <source>
        <strain evidence="1 2">KMM 661</strain>
    </source>
</reference>
<dbReference type="RefSeq" id="WP_011329878.1">
    <property type="nucleotide sequence ID" value="NZ_BJXZ01000030.1"/>
</dbReference>
<evidence type="ECO:0000313" key="1">
    <source>
        <dbReference type="EMBL" id="ASM55967.1"/>
    </source>
</evidence>
<accession>A0AAC9XZE1</accession>
<name>A0AAC9XZE1_9GAMM</name>
<dbReference type="GeneID" id="300943572"/>
<dbReference type="KEGG" id="png:PNIG_b0365"/>
<evidence type="ECO:0008006" key="3">
    <source>
        <dbReference type="Google" id="ProtNLM"/>
    </source>
</evidence>
<dbReference type="AlphaFoldDB" id="A0AAC9XZE1"/>
<dbReference type="Proteomes" id="UP000198329">
    <property type="component" value="Chromosome II"/>
</dbReference>